<dbReference type="Pfam" id="PF09694">
    <property type="entry name" value="Gcw_chp"/>
    <property type="match status" value="1"/>
</dbReference>
<comment type="caution">
    <text evidence="2">The sequence shown here is derived from an EMBL/GenBank/DDBJ whole genome shotgun (WGS) entry which is preliminary data.</text>
</comment>
<dbReference type="NCBIfam" id="TIGR02001">
    <property type="entry name" value="gcw_chp"/>
    <property type="match status" value="1"/>
</dbReference>
<evidence type="ECO:0000313" key="3">
    <source>
        <dbReference type="Proteomes" id="UP000787156"/>
    </source>
</evidence>
<reference evidence="2" key="1">
    <citation type="journal article" date="2021" name="PeerJ">
        <title>Extensive microbial diversity within the chicken gut microbiome revealed by metagenomics and culture.</title>
        <authorList>
            <person name="Gilroy R."/>
            <person name="Ravi A."/>
            <person name="Getino M."/>
            <person name="Pursley I."/>
            <person name="Horton D.L."/>
            <person name="Alikhan N.F."/>
            <person name="Baker D."/>
            <person name="Gharbi K."/>
            <person name="Hall N."/>
            <person name="Watson M."/>
            <person name="Adriaenssens E.M."/>
            <person name="Foster-Nyarko E."/>
            <person name="Jarju S."/>
            <person name="Secka A."/>
            <person name="Antonio M."/>
            <person name="Oren A."/>
            <person name="Chaudhuri R.R."/>
            <person name="La Ragione R."/>
            <person name="Hildebrand F."/>
            <person name="Pallen M.J."/>
        </authorList>
    </citation>
    <scope>NUCLEOTIDE SEQUENCE</scope>
    <source>
        <strain evidence="2">CHK135-1449</strain>
    </source>
</reference>
<organism evidence="2 3">
    <name type="scientific">Acinetobacter lwoffii</name>
    <dbReference type="NCBI Taxonomy" id="28090"/>
    <lineage>
        <taxon>Bacteria</taxon>
        <taxon>Pseudomonadati</taxon>
        <taxon>Pseudomonadota</taxon>
        <taxon>Gammaproteobacteria</taxon>
        <taxon>Moraxellales</taxon>
        <taxon>Moraxellaceae</taxon>
        <taxon>Acinetobacter</taxon>
    </lineage>
</organism>
<feature type="signal peptide" evidence="1">
    <location>
        <begin position="1"/>
        <end position="22"/>
    </location>
</feature>
<protein>
    <submittedName>
        <fullName evidence="2">TorF family putative porin</fullName>
    </submittedName>
</protein>
<dbReference type="Proteomes" id="UP000787156">
    <property type="component" value="Unassembled WGS sequence"/>
</dbReference>
<dbReference type="EMBL" id="DYWX01000045">
    <property type="protein sequence ID" value="HJF27414.1"/>
    <property type="molecule type" value="Genomic_DNA"/>
</dbReference>
<accession>A0A9D2URK0</accession>
<proteinExistence type="predicted"/>
<evidence type="ECO:0000313" key="2">
    <source>
        <dbReference type="EMBL" id="HJF27414.1"/>
    </source>
</evidence>
<reference evidence="2" key="2">
    <citation type="submission" date="2021-09" db="EMBL/GenBank/DDBJ databases">
        <authorList>
            <person name="Gilroy R."/>
        </authorList>
    </citation>
    <scope>NUCLEOTIDE SEQUENCE</scope>
    <source>
        <strain evidence="2">CHK135-1449</strain>
    </source>
</reference>
<dbReference type="InterPro" id="IPR010239">
    <property type="entry name" value="CHP02001"/>
</dbReference>
<gene>
    <name evidence="2" type="ORF">K8V79_04075</name>
</gene>
<name>A0A9D2URK0_ACILW</name>
<sequence>MKFMLKTLVVGLGSAVSGLSLAEEPSAEHRVSGNISILSSYNLRGITNTPENKNATLQAGLNYQHASGVYAGWWGSTLDYGDNLPNAFENNLYLGINRAMKQDWGYTLGLTYYYYYDIDTSAANGFESLLGLTYQDFGLTVQTLLEDLTWGNAGDTYVKATYRHPLAQDFNLDTALGLYAYEKSGDLEGTAEYFGFRHFDIGLSKKFDKTGLSASMNYILGGYDRFDEKQKNKVVFTLGYSF</sequence>
<dbReference type="AlphaFoldDB" id="A0A9D2URK0"/>
<keyword evidence="1" id="KW-0732">Signal</keyword>
<feature type="chain" id="PRO_5038920677" evidence="1">
    <location>
        <begin position="23"/>
        <end position="242"/>
    </location>
</feature>
<evidence type="ECO:0000256" key="1">
    <source>
        <dbReference type="SAM" id="SignalP"/>
    </source>
</evidence>